<name>A0A927D9R5_KLEPN</name>
<protein>
    <submittedName>
        <fullName evidence="1">Uncharacterized protein</fullName>
    </submittedName>
</protein>
<evidence type="ECO:0000313" key="2">
    <source>
        <dbReference type="Proteomes" id="UP000631473"/>
    </source>
</evidence>
<evidence type="ECO:0000313" key="1">
    <source>
        <dbReference type="EMBL" id="MBD3701241.1"/>
    </source>
</evidence>
<dbReference type="AlphaFoldDB" id="A0A927D9R5"/>
<proteinExistence type="predicted"/>
<reference evidence="1" key="1">
    <citation type="submission" date="2020-07" db="EMBL/GenBank/DDBJ databases">
        <title>Clinical and genomic characterization of carbapenemase-producing Enterobacterales causing secondary infections during the COVID-19 crisis at a New York City hospital.</title>
        <authorList>
            <person name="Gomez-Simmonds A."/>
            <person name="Annavajhala M.K."/>
            <person name="Uhlemann A.-C."/>
        </authorList>
    </citation>
    <scope>NUCLEOTIDE SEQUENCE</scope>
    <source>
        <strain evidence="1">NK1597</strain>
    </source>
</reference>
<organism evidence="1 2">
    <name type="scientific">Klebsiella pneumoniae</name>
    <dbReference type="NCBI Taxonomy" id="573"/>
    <lineage>
        <taxon>Bacteria</taxon>
        <taxon>Pseudomonadati</taxon>
        <taxon>Pseudomonadota</taxon>
        <taxon>Gammaproteobacteria</taxon>
        <taxon>Enterobacterales</taxon>
        <taxon>Enterobacteriaceae</taxon>
        <taxon>Klebsiella/Raoultella group</taxon>
        <taxon>Klebsiella</taxon>
        <taxon>Klebsiella pneumoniae complex</taxon>
    </lineage>
</organism>
<comment type="caution">
    <text evidence="1">The sequence shown here is derived from an EMBL/GenBank/DDBJ whole genome shotgun (WGS) entry which is preliminary data.</text>
</comment>
<sequence length="67" mass="7652">MARLIERDQILELLNIHSLSRLNPAVHPPGPRTGYQNVSFASDKFKRGHHEVLRGAGRRDAALRYTF</sequence>
<dbReference type="Proteomes" id="UP000631473">
    <property type="component" value="Unassembled WGS sequence"/>
</dbReference>
<dbReference type="EMBL" id="JACXTI010000002">
    <property type="protein sequence ID" value="MBD3701241.1"/>
    <property type="molecule type" value="Genomic_DNA"/>
</dbReference>
<accession>A0A927D9R5</accession>
<gene>
    <name evidence="1" type="ORF">IE991_20920</name>
</gene>